<keyword evidence="3" id="KW-1185">Reference proteome</keyword>
<dbReference type="EMBL" id="AKJY01000111">
    <property type="protein sequence ID" value="EJL67992.1"/>
    <property type="molecule type" value="Genomic_DNA"/>
</dbReference>
<feature type="transmembrane region" description="Helical" evidence="1">
    <location>
        <begin position="170"/>
        <end position="188"/>
    </location>
</feature>
<dbReference type="OrthoDB" id="627992at2"/>
<feature type="transmembrane region" description="Helical" evidence="1">
    <location>
        <begin position="231"/>
        <end position="250"/>
    </location>
</feature>
<dbReference type="InterPro" id="IPR025291">
    <property type="entry name" value="DUF4153"/>
</dbReference>
<accession>J2SR05</accession>
<dbReference type="AlphaFoldDB" id="J2SR05"/>
<protein>
    <submittedName>
        <fullName evidence="2">Uncharacterized protein</fullName>
    </submittedName>
</protein>
<proteinExistence type="predicted"/>
<evidence type="ECO:0000313" key="2">
    <source>
        <dbReference type="EMBL" id="EJL67992.1"/>
    </source>
</evidence>
<feature type="transmembrane region" description="Helical" evidence="1">
    <location>
        <begin position="365"/>
        <end position="387"/>
    </location>
</feature>
<feature type="transmembrane region" description="Helical" evidence="1">
    <location>
        <begin position="96"/>
        <end position="116"/>
    </location>
</feature>
<comment type="caution">
    <text evidence="2">The sequence shown here is derived from an EMBL/GenBank/DDBJ whole genome shotgun (WGS) entry which is preliminary data.</text>
</comment>
<feature type="transmembrane region" description="Helical" evidence="1">
    <location>
        <begin position="270"/>
        <end position="289"/>
    </location>
</feature>
<reference evidence="2 3" key="1">
    <citation type="journal article" date="2012" name="J. Bacteriol.">
        <title>Twenty-one genome sequences from Pseudomonas species and 19 genome sequences from diverse bacteria isolated from the rhizosphere and endosphere of Populus deltoides.</title>
        <authorList>
            <person name="Brown S.D."/>
            <person name="Utturkar S.M."/>
            <person name="Klingeman D.M."/>
            <person name="Johnson C.M."/>
            <person name="Martin S.L."/>
            <person name="Land M.L."/>
            <person name="Lu T.Y."/>
            <person name="Schadt C.W."/>
            <person name="Doktycz M.J."/>
            <person name="Pelletier D.A."/>
        </authorList>
    </citation>
    <scope>NUCLEOTIDE SEQUENCE [LARGE SCALE GENOMIC DNA]</scope>
    <source>
        <strain evidence="2 3">CF314</strain>
    </source>
</reference>
<keyword evidence="1" id="KW-0472">Membrane</keyword>
<dbReference type="RefSeq" id="WP_007846924.1">
    <property type="nucleotide sequence ID" value="NZ_AKJY01000111.1"/>
</dbReference>
<evidence type="ECO:0000256" key="1">
    <source>
        <dbReference type="SAM" id="Phobius"/>
    </source>
</evidence>
<feature type="transmembrane region" description="Helical" evidence="1">
    <location>
        <begin position="128"/>
        <end position="150"/>
    </location>
</feature>
<dbReference type="PATRIC" id="fig|1144316.3.peg.3953"/>
<dbReference type="Proteomes" id="UP000007509">
    <property type="component" value="Unassembled WGS sequence"/>
</dbReference>
<dbReference type="Pfam" id="PF13687">
    <property type="entry name" value="DUF4153"/>
    <property type="match status" value="1"/>
</dbReference>
<gene>
    <name evidence="2" type="ORF">PMI13_03950</name>
</gene>
<feature type="transmembrane region" description="Helical" evidence="1">
    <location>
        <begin position="6"/>
        <end position="37"/>
    </location>
</feature>
<keyword evidence="1" id="KW-0812">Transmembrane</keyword>
<organism evidence="2 3">
    <name type="scientific">Chryseobacterium populi</name>
    <dbReference type="NCBI Taxonomy" id="1144316"/>
    <lineage>
        <taxon>Bacteria</taxon>
        <taxon>Pseudomonadati</taxon>
        <taxon>Bacteroidota</taxon>
        <taxon>Flavobacteriia</taxon>
        <taxon>Flavobacteriales</taxon>
        <taxon>Weeksellaceae</taxon>
        <taxon>Chryseobacterium group</taxon>
        <taxon>Chryseobacterium</taxon>
    </lineage>
</organism>
<keyword evidence="1" id="KW-1133">Transmembrane helix</keyword>
<evidence type="ECO:0000313" key="3">
    <source>
        <dbReference type="Proteomes" id="UP000007509"/>
    </source>
</evidence>
<feature type="transmembrane region" description="Helical" evidence="1">
    <location>
        <begin position="49"/>
        <end position="68"/>
    </location>
</feature>
<feature type="transmembrane region" description="Helical" evidence="1">
    <location>
        <begin position="338"/>
        <end position="358"/>
    </location>
</feature>
<feature type="transmembrane region" description="Helical" evidence="1">
    <location>
        <begin position="301"/>
        <end position="322"/>
    </location>
</feature>
<name>J2SR05_9FLAO</name>
<sequence>MKTHHYIFLTTALFIIVFYNENIGLNLGIIGILYALLTGYKTPEKNRTTAFLILFITSIVSSIAFAWYRDFPSLLAVVSSLLLLSYRSRQRKMKTLLLVPVFVINCFTFICRFFSFDQWLPKRNISGIWQKIFAFVLIPLVLIAVFFGVYSAGSDHFANLFTNIEWDVNFWQLLFITALGTFIAFNYWNYTVEKLVYKQNHVLDNDFQDRNKTPRPTYSFLDLDAERMSGVISLFCLNILLIFFLITYNYEQFYEVSKTPNQLSEETHERVNAVIVSIIMAILVIMFYFKSSFNFDSKAGLMRALAKVWIFLNAVLIISAMLKNSEYIINYGFTYKRLGVYGFLILSLIGLVVTFIKIQRKKRNAFLFNTMTWYFYGTILACSYINWGSFITSQNMKRNDFNFDYHLKSTNFSEKDLLKYAEQKNNILLKKQILSKVKEYESPTFLSKILYYETINE</sequence>